<dbReference type="InterPro" id="IPR051430">
    <property type="entry name" value="Fungal_TF_Env_Response"/>
</dbReference>
<dbReference type="PROSITE" id="PS00463">
    <property type="entry name" value="ZN2_CY6_FUNGAL_1"/>
    <property type="match status" value="1"/>
</dbReference>
<keyword evidence="2" id="KW-0862">Zinc</keyword>
<organism evidence="9 10">
    <name type="scientific">Chaetomium fimeti</name>
    <dbReference type="NCBI Taxonomy" id="1854472"/>
    <lineage>
        <taxon>Eukaryota</taxon>
        <taxon>Fungi</taxon>
        <taxon>Dikarya</taxon>
        <taxon>Ascomycota</taxon>
        <taxon>Pezizomycotina</taxon>
        <taxon>Sordariomycetes</taxon>
        <taxon>Sordariomycetidae</taxon>
        <taxon>Sordariales</taxon>
        <taxon>Chaetomiaceae</taxon>
        <taxon>Chaetomium</taxon>
    </lineage>
</organism>
<dbReference type="GO" id="GO:0001228">
    <property type="term" value="F:DNA-binding transcription activator activity, RNA polymerase II-specific"/>
    <property type="evidence" value="ECO:0007669"/>
    <property type="project" value="TreeGrafter"/>
</dbReference>
<evidence type="ECO:0000256" key="3">
    <source>
        <dbReference type="ARBA" id="ARBA00023015"/>
    </source>
</evidence>
<dbReference type="SUPFAM" id="SSF57701">
    <property type="entry name" value="Zn2/Cys6 DNA-binding domain"/>
    <property type="match status" value="1"/>
</dbReference>
<evidence type="ECO:0000256" key="4">
    <source>
        <dbReference type="ARBA" id="ARBA00023125"/>
    </source>
</evidence>
<keyword evidence="10" id="KW-1185">Reference proteome</keyword>
<feature type="region of interest" description="Disordered" evidence="7">
    <location>
        <begin position="104"/>
        <end position="134"/>
    </location>
</feature>
<gene>
    <name evidence="9" type="ORF">B0H64DRAFT_73345</name>
</gene>
<dbReference type="Gene3D" id="4.10.240.10">
    <property type="entry name" value="Zn(2)-C6 fungal-type DNA-binding domain"/>
    <property type="match status" value="1"/>
</dbReference>
<evidence type="ECO:0000313" key="10">
    <source>
        <dbReference type="Proteomes" id="UP001278766"/>
    </source>
</evidence>
<dbReference type="SMART" id="SM00066">
    <property type="entry name" value="GAL4"/>
    <property type="match status" value="1"/>
</dbReference>
<proteinExistence type="predicted"/>
<dbReference type="Pfam" id="PF04082">
    <property type="entry name" value="Fungal_trans"/>
    <property type="match status" value="1"/>
</dbReference>
<dbReference type="CDD" id="cd00067">
    <property type="entry name" value="GAL4"/>
    <property type="match status" value="1"/>
</dbReference>
<dbReference type="PROSITE" id="PS50048">
    <property type="entry name" value="ZN2_CY6_FUNGAL_2"/>
    <property type="match status" value="1"/>
</dbReference>
<evidence type="ECO:0000256" key="1">
    <source>
        <dbReference type="ARBA" id="ARBA00022723"/>
    </source>
</evidence>
<evidence type="ECO:0000256" key="5">
    <source>
        <dbReference type="ARBA" id="ARBA00023163"/>
    </source>
</evidence>
<evidence type="ECO:0000256" key="6">
    <source>
        <dbReference type="ARBA" id="ARBA00023242"/>
    </source>
</evidence>
<feature type="compositionally biased region" description="Low complexity" evidence="7">
    <location>
        <begin position="114"/>
        <end position="125"/>
    </location>
</feature>
<keyword evidence="1" id="KW-0479">Metal-binding</keyword>
<dbReference type="CDD" id="cd12148">
    <property type="entry name" value="fungal_TF_MHR"/>
    <property type="match status" value="1"/>
</dbReference>
<evidence type="ECO:0000313" key="9">
    <source>
        <dbReference type="EMBL" id="KAK3298359.1"/>
    </source>
</evidence>
<accession>A0AAE0HKR8</accession>
<evidence type="ECO:0000256" key="2">
    <source>
        <dbReference type="ARBA" id="ARBA00022833"/>
    </source>
</evidence>
<dbReference type="InterPro" id="IPR001138">
    <property type="entry name" value="Zn2Cys6_DnaBD"/>
</dbReference>
<dbReference type="GO" id="GO:0005634">
    <property type="term" value="C:nucleus"/>
    <property type="evidence" value="ECO:0007669"/>
    <property type="project" value="TreeGrafter"/>
</dbReference>
<comment type="caution">
    <text evidence="9">The sequence shown here is derived from an EMBL/GenBank/DDBJ whole genome shotgun (WGS) entry which is preliminary data.</text>
</comment>
<dbReference type="GO" id="GO:0006351">
    <property type="term" value="P:DNA-templated transcription"/>
    <property type="evidence" value="ECO:0007669"/>
    <property type="project" value="InterPro"/>
</dbReference>
<dbReference type="SMART" id="SM00906">
    <property type="entry name" value="Fungal_trans"/>
    <property type="match status" value="1"/>
</dbReference>
<evidence type="ECO:0000256" key="7">
    <source>
        <dbReference type="SAM" id="MobiDB-lite"/>
    </source>
</evidence>
<keyword evidence="3" id="KW-0805">Transcription regulation</keyword>
<dbReference type="Pfam" id="PF00172">
    <property type="entry name" value="Zn_clus"/>
    <property type="match status" value="1"/>
</dbReference>
<reference evidence="9" key="2">
    <citation type="submission" date="2023-06" db="EMBL/GenBank/DDBJ databases">
        <authorList>
            <consortium name="Lawrence Berkeley National Laboratory"/>
            <person name="Haridas S."/>
            <person name="Hensen N."/>
            <person name="Bonometti L."/>
            <person name="Westerberg I."/>
            <person name="Brannstrom I.O."/>
            <person name="Guillou S."/>
            <person name="Cros-Aarteil S."/>
            <person name="Calhoun S."/>
            <person name="Kuo A."/>
            <person name="Mondo S."/>
            <person name="Pangilinan J."/>
            <person name="Riley R."/>
            <person name="Labutti K."/>
            <person name="Andreopoulos B."/>
            <person name="Lipzen A."/>
            <person name="Chen C."/>
            <person name="Yanf M."/>
            <person name="Daum C."/>
            <person name="Ng V."/>
            <person name="Clum A."/>
            <person name="Steindorff A."/>
            <person name="Ohm R."/>
            <person name="Martin F."/>
            <person name="Silar P."/>
            <person name="Natvig D."/>
            <person name="Lalanne C."/>
            <person name="Gautier V."/>
            <person name="Ament-Velasquez S.L."/>
            <person name="Kruys A."/>
            <person name="Hutchinson M.I."/>
            <person name="Powell A.J."/>
            <person name="Barry K."/>
            <person name="Miller A.N."/>
            <person name="Grigoriev I.V."/>
            <person name="Debuchy R."/>
            <person name="Gladieux P."/>
            <person name="Thoren M.H."/>
            <person name="Johannesson H."/>
        </authorList>
    </citation>
    <scope>NUCLEOTIDE SEQUENCE</scope>
    <source>
        <strain evidence="9">CBS 168.71</strain>
    </source>
</reference>
<dbReference type="InterPro" id="IPR007219">
    <property type="entry name" value="XnlR_reg_dom"/>
</dbReference>
<keyword evidence="5" id="KW-0804">Transcription</keyword>
<keyword evidence="6" id="KW-0539">Nucleus</keyword>
<dbReference type="PANTHER" id="PTHR31944">
    <property type="entry name" value="HEME-RESPONSIVE ZINC FINGER TRANSCRIPTION FACTOR HAP1"/>
    <property type="match status" value="1"/>
</dbReference>
<dbReference type="GeneID" id="87845627"/>
<dbReference type="AlphaFoldDB" id="A0AAE0HKR8"/>
<feature type="domain" description="Zn(2)-C6 fungal-type" evidence="8">
    <location>
        <begin position="30"/>
        <end position="60"/>
    </location>
</feature>
<name>A0AAE0HKR8_9PEZI</name>
<keyword evidence="4" id="KW-0238">DNA-binding</keyword>
<feature type="region of interest" description="Disordered" evidence="7">
    <location>
        <begin position="407"/>
        <end position="435"/>
    </location>
</feature>
<dbReference type="InterPro" id="IPR036864">
    <property type="entry name" value="Zn2-C6_fun-type_DNA-bd_sf"/>
</dbReference>
<sequence length="765" mass="85114">MEFGMTSDASRQAAADGVGVAKKRRRPALACEQCRRRKIKCDRTTPCGPCRRSSLESCTYRPECFKGPGVVTATSSTATQDSAALLLALASPVSDWQRQLPAEVPPPAIERPRSSAASDVSESVDLQPHTHSNRRMTLDEATGTVEPQRRTLAPIRGCFVKSRFYGPSHFINSSGEFQYILDVQRAAETDKNSEIQSLLKECKRLCRVCKSLPYLRGPANPSTATSLADDLPPQRTCDELVRLHLRTFESVHRILHVPTFRVQYASFWANPRAASPGFTAQLLLIAALGSCFYHELETSRWSLRASALRWISNAQAWLSSPSEKSRLNIMGLQTHCLLLLAKQAYPGGPELVWISAGSLLRAAMQLGLHHDPAKLPDLSGFEAEMRRRLWATILDLQIQASIESGGSPLISQRDYDCEPPSNIDDSQLVDGPDGGRLPPPSKPITIFTDTSMQCALMRTLPIRLEVAKYLNDFSSEQSYDETLRQGQRMRTVLEENMRLFKSFGGQHQQPTPFQIKLFELLTYRFLLALHFPYAIRARKNPKYYFSHKVCLDLSLSLLHYNTTGATVDPLAANSLAVEDDYTRLRVLGGGLFRDCPLRAIIFVCIELLMQLEDDQGHHFAPSTYTSLGRQELYKVVTEYVKLLAKRIEAGETTVRGHVFFSSVLAHFDALQAGRPSKHDILAAMRKSLEFCQSMLKAMSQEYYPSAAGSGGNNLLLDSVMQQASESSTTASTESGLLDNTAWFDFVSFISTHPCHFGCGLTGWLC</sequence>
<dbReference type="RefSeq" id="XP_062661873.1">
    <property type="nucleotide sequence ID" value="XM_062808679.1"/>
</dbReference>
<dbReference type="PANTHER" id="PTHR31944:SF131">
    <property type="entry name" value="HEME-RESPONSIVE ZINC FINGER TRANSCRIPTION FACTOR HAP1"/>
    <property type="match status" value="1"/>
</dbReference>
<reference evidence="9" key="1">
    <citation type="journal article" date="2023" name="Mol. Phylogenet. Evol.">
        <title>Genome-scale phylogeny and comparative genomics of the fungal order Sordariales.</title>
        <authorList>
            <person name="Hensen N."/>
            <person name="Bonometti L."/>
            <person name="Westerberg I."/>
            <person name="Brannstrom I.O."/>
            <person name="Guillou S."/>
            <person name="Cros-Aarteil S."/>
            <person name="Calhoun S."/>
            <person name="Haridas S."/>
            <person name="Kuo A."/>
            <person name="Mondo S."/>
            <person name="Pangilinan J."/>
            <person name="Riley R."/>
            <person name="LaButti K."/>
            <person name="Andreopoulos B."/>
            <person name="Lipzen A."/>
            <person name="Chen C."/>
            <person name="Yan M."/>
            <person name="Daum C."/>
            <person name="Ng V."/>
            <person name="Clum A."/>
            <person name="Steindorff A."/>
            <person name="Ohm R.A."/>
            <person name="Martin F."/>
            <person name="Silar P."/>
            <person name="Natvig D.O."/>
            <person name="Lalanne C."/>
            <person name="Gautier V."/>
            <person name="Ament-Velasquez S.L."/>
            <person name="Kruys A."/>
            <person name="Hutchinson M.I."/>
            <person name="Powell A.J."/>
            <person name="Barry K."/>
            <person name="Miller A.N."/>
            <person name="Grigoriev I.V."/>
            <person name="Debuchy R."/>
            <person name="Gladieux P."/>
            <person name="Hiltunen Thoren M."/>
            <person name="Johannesson H."/>
        </authorList>
    </citation>
    <scope>NUCLEOTIDE SEQUENCE</scope>
    <source>
        <strain evidence="9">CBS 168.71</strain>
    </source>
</reference>
<evidence type="ECO:0000259" key="8">
    <source>
        <dbReference type="PROSITE" id="PS50048"/>
    </source>
</evidence>
<dbReference type="GO" id="GO:0008270">
    <property type="term" value="F:zinc ion binding"/>
    <property type="evidence" value="ECO:0007669"/>
    <property type="project" value="InterPro"/>
</dbReference>
<dbReference type="EMBL" id="JAUEPN010000002">
    <property type="protein sequence ID" value="KAK3298359.1"/>
    <property type="molecule type" value="Genomic_DNA"/>
</dbReference>
<protein>
    <recommendedName>
        <fullName evidence="8">Zn(2)-C6 fungal-type domain-containing protein</fullName>
    </recommendedName>
</protein>
<dbReference type="Proteomes" id="UP001278766">
    <property type="component" value="Unassembled WGS sequence"/>
</dbReference>
<dbReference type="GO" id="GO:0000978">
    <property type="term" value="F:RNA polymerase II cis-regulatory region sequence-specific DNA binding"/>
    <property type="evidence" value="ECO:0007669"/>
    <property type="project" value="TreeGrafter"/>
</dbReference>